<feature type="region of interest" description="Disordered" evidence="1">
    <location>
        <begin position="370"/>
        <end position="395"/>
    </location>
</feature>
<dbReference type="EMBL" id="DS547170">
    <property type="protein sequence ID" value="EDQ99189.1"/>
    <property type="molecule type" value="Genomic_DNA"/>
</dbReference>
<proteinExistence type="predicted"/>
<evidence type="ECO:0000313" key="3">
    <source>
        <dbReference type="Proteomes" id="UP000001194"/>
    </source>
</evidence>
<organism evidence="3">
    <name type="scientific">Laccaria bicolor (strain S238N-H82 / ATCC MYA-4686)</name>
    <name type="common">Bicoloured deceiver</name>
    <name type="synonym">Laccaria laccata var. bicolor</name>
    <dbReference type="NCBI Taxonomy" id="486041"/>
    <lineage>
        <taxon>Eukaryota</taxon>
        <taxon>Fungi</taxon>
        <taxon>Dikarya</taxon>
        <taxon>Basidiomycota</taxon>
        <taxon>Agaricomycotina</taxon>
        <taxon>Agaricomycetes</taxon>
        <taxon>Agaricomycetidae</taxon>
        <taxon>Agaricales</taxon>
        <taxon>Agaricineae</taxon>
        <taxon>Hydnangiaceae</taxon>
        <taxon>Laccaria</taxon>
    </lineage>
</organism>
<accession>B0E1S6</accession>
<dbReference type="Proteomes" id="UP000001194">
    <property type="component" value="Unassembled WGS sequence"/>
</dbReference>
<evidence type="ECO:0000313" key="2">
    <source>
        <dbReference type="EMBL" id="EDQ99189.1"/>
    </source>
</evidence>
<sequence length="651" mass="70438">MPSGEAKRNVVSKVVSNTSNGILKFDGMIQTHAAFVPFGISFIQHQLFAADLSHASMISSVWPIYSANRSFSPAKVRSVFKYSELLGYLDSDALRVVTDMDTTQWPYSLPAPRRFPRGHRLLWSEGRGYCVTIRRKTTITLSTLSTLKRVLSKQFDSDSFSDNGSDDDGDRGKWQQRSPSPAASSVYHLAASFVQRMDTFVGGVAPRSPVPNDAELGADAERKRDCSRRVAECILTLREAQQRKLVEDRVLSMLESSKSLLPPPSRFTPTKDPPTPAQKTILDTKTRDKDNKKNAKGKGTNTRQPQHPNNTRSTRPRTSSFLPVLAYPVLAYPFSSESLEYATQLDTFSHAYNRNPAFFPFSRGSTFLTKKRRIKEKDKDKEDKESKSGSLRHAGSTDNFRYEASVYGHFGAIPPFILSTLPGASYSTTSLSSLASVTGRLPSPPVQPKFVPASASASQTASPTPAPAKGRGAQQGLPPPKSAAGKRQMSVSPTPSKRYTVALGGPITAPPDEDGFSSNAASLFYATAANTAANTNANINNHTNPLATAPLLKRVGTPRSYSRVIGGDDDKKEEEGAGEFGEGEETIGKSSGIKLRNANGSLSSTTSNSMSPGGPGGGDYKPTATTSPSPSTRRISMGVLLILMTTYILEF</sequence>
<gene>
    <name evidence="2" type="ORF">LACBIDRAFT_296011</name>
</gene>
<dbReference type="HOGENOM" id="CLU_420950_0_0_1"/>
<feature type="compositionally biased region" description="Pro residues" evidence="1">
    <location>
        <begin position="261"/>
        <end position="276"/>
    </location>
</feature>
<dbReference type="KEGG" id="lbc:LACBIDRAFT_296011"/>
<feature type="region of interest" description="Disordered" evidence="1">
    <location>
        <begin position="257"/>
        <end position="318"/>
    </location>
</feature>
<keyword evidence="3" id="KW-1185">Reference proteome</keyword>
<feature type="compositionally biased region" description="Polar residues" evidence="1">
    <location>
        <begin position="303"/>
        <end position="318"/>
    </location>
</feature>
<feature type="compositionally biased region" description="Low complexity" evidence="1">
    <location>
        <begin position="622"/>
        <end position="632"/>
    </location>
</feature>
<feature type="compositionally biased region" description="Basic and acidic residues" evidence="1">
    <location>
        <begin position="375"/>
        <end position="387"/>
    </location>
</feature>
<feature type="compositionally biased region" description="Low complexity" evidence="1">
    <location>
        <begin position="452"/>
        <end position="463"/>
    </location>
</feature>
<feature type="region of interest" description="Disordered" evidence="1">
    <location>
        <begin position="157"/>
        <end position="182"/>
    </location>
</feature>
<dbReference type="RefSeq" id="XP_001890156.1">
    <property type="nucleotide sequence ID" value="XM_001890121.1"/>
</dbReference>
<feature type="region of interest" description="Disordered" evidence="1">
    <location>
        <begin position="445"/>
        <end position="497"/>
    </location>
</feature>
<feature type="compositionally biased region" description="Basic and acidic residues" evidence="1">
    <location>
        <begin position="566"/>
        <end position="575"/>
    </location>
</feature>
<feature type="region of interest" description="Disordered" evidence="1">
    <location>
        <begin position="560"/>
        <end position="632"/>
    </location>
</feature>
<name>B0E1S6_LACBS</name>
<feature type="compositionally biased region" description="Basic and acidic residues" evidence="1">
    <location>
        <begin position="282"/>
        <end position="293"/>
    </location>
</feature>
<reference evidence="2 3" key="1">
    <citation type="journal article" date="2008" name="Nature">
        <title>The genome of Laccaria bicolor provides insights into mycorrhizal symbiosis.</title>
        <authorList>
            <person name="Martin F."/>
            <person name="Aerts A."/>
            <person name="Ahren D."/>
            <person name="Brun A."/>
            <person name="Danchin E.G.J."/>
            <person name="Duchaussoy F."/>
            <person name="Gibon J."/>
            <person name="Kohler A."/>
            <person name="Lindquist E."/>
            <person name="Pereda V."/>
            <person name="Salamov A."/>
            <person name="Shapiro H.J."/>
            <person name="Wuyts J."/>
            <person name="Blaudez D."/>
            <person name="Buee M."/>
            <person name="Brokstein P."/>
            <person name="Canbaeck B."/>
            <person name="Cohen D."/>
            <person name="Courty P.E."/>
            <person name="Coutinho P.M."/>
            <person name="Delaruelle C."/>
            <person name="Detter J.C."/>
            <person name="Deveau A."/>
            <person name="DiFazio S."/>
            <person name="Duplessis S."/>
            <person name="Fraissinet-Tachet L."/>
            <person name="Lucic E."/>
            <person name="Frey-Klett P."/>
            <person name="Fourrey C."/>
            <person name="Feussner I."/>
            <person name="Gay G."/>
            <person name="Grimwood J."/>
            <person name="Hoegger P.J."/>
            <person name="Jain P."/>
            <person name="Kilaru S."/>
            <person name="Labbe J."/>
            <person name="Lin Y.C."/>
            <person name="Legue V."/>
            <person name="Le Tacon F."/>
            <person name="Marmeisse R."/>
            <person name="Melayah D."/>
            <person name="Montanini B."/>
            <person name="Muratet M."/>
            <person name="Nehls U."/>
            <person name="Niculita-Hirzel H."/>
            <person name="Oudot-Le Secq M.P."/>
            <person name="Peter M."/>
            <person name="Quesneville H."/>
            <person name="Rajashekar B."/>
            <person name="Reich M."/>
            <person name="Rouhier N."/>
            <person name="Schmutz J."/>
            <person name="Yin T."/>
            <person name="Chalot M."/>
            <person name="Henrissat B."/>
            <person name="Kuees U."/>
            <person name="Lucas S."/>
            <person name="Van de Peer Y."/>
            <person name="Podila G.K."/>
            <person name="Polle A."/>
            <person name="Pukkila P.J."/>
            <person name="Richardson P.M."/>
            <person name="Rouze P."/>
            <person name="Sanders I.R."/>
            <person name="Stajich J.E."/>
            <person name="Tunlid A."/>
            <person name="Tuskan G."/>
            <person name="Grigoriev I.V."/>
        </authorList>
    </citation>
    <scope>NUCLEOTIDE SEQUENCE [LARGE SCALE GENOMIC DNA]</scope>
    <source>
        <strain evidence="3">S238N-H82 / ATCC MYA-4686</strain>
    </source>
</reference>
<dbReference type="AlphaFoldDB" id="B0E1S6"/>
<dbReference type="GeneID" id="6085805"/>
<dbReference type="InParanoid" id="B0E1S6"/>
<feature type="compositionally biased region" description="Low complexity" evidence="1">
    <location>
        <begin position="599"/>
        <end position="612"/>
    </location>
</feature>
<protein>
    <submittedName>
        <fullName evidence="2">Predicted protein</fullName>
    </submittedName>
</protein>
<evidence type="ECO:0000256" key="1">
    <source>
        <dbReference type="SAM" id="MobiDB-lite"/>
    </source>
</evidence>